<feature type="domain" description="Endonuclease/exonuclease/phosphatase" evidence="3">
    <location>
        <begin position="327"/>
        <end position="469"/>
    </location>
</feature>
<evidence type="ECO:0000259" key="3">
    <source>
        <dbReference type="Pfam" id="PF03372"/>
    </source>
</evidence>
<feature type="region of interest" description="Disordered" evidence="1">
    <location>
        <begin position="184"/>
        <end position="205"/>
    </location>
</feature>
<evidence type="ECO:0000256" key="2">
    <source>
        <dbReference type="SAM" id="SignalP"/>
    </source>
</evidence>
<dbReference type="PANTHER" id="PTHR33710">
    <property type="entry name" value="BNAC02G09200D PROTEIN"/>
    <property type="match status" value="1"/>
</dbReference>
<organism evidence="4 5">
    <name type="scientific">Rhododendron simsii</name>
    <name type="common">Sims's rhododendron</name>
    <dbReference type="NCBI Taxonomy" id="118357"/>
    <lineage>
        <taxon>Eukaryota</taxon>
        <taxon>Viridiplantae</taxon>
        <taxon>Streptophyta</taxon>
        <taxon>Embryophyta</taxon>
        <taxon>Tracheophyta</taxon>
        <taxon>Spermatophyta</taxon>
        <taxon>Magnoliopsida</taxon>
        <taxon>eudicotyledons</taxon>
        <taxon>Gunneridae</taxon>
        <taxon>Pentapetalae</taxon>
        <taxon>asterids</taxon>
        <taxon>Ericales</taxon>
        <taxon>Ericaceae</taxon>
        <taxon>Ericoideae</taxon>
        <taxon>Rhodoreae</taxon>
        <taxon>Rhododendron</taxon>
    </lineage>
</organism>
<dbReference type="PANTHER" id="PTHR33710:SF64">
    <property type="entry name" value="ENDONUCLEASE_EXONUCLEASE_PHOSPHATASE DOMAIN-CONTAINING PROTEIN"/>
    <property type="match status" value="1"/>
</dbReference>
<dbReference type="GO" id="GO:0003824">
    <property type="term" value="F:catalytic activity"/>
    <property type="evidence" value="ECO:0007669"/>
    <property type="project" value="InterPro"/>
</dbReference>
<keyword evidence="2" id="KW-0732">Signal</keyword>
<accession>A0A834L9L0</accession>
<reference evidence="4" key="1">
    <citation type="submission" date="2019-11" db="EMBL/GenBank/DDBJ databases">
        <authorList>
            <person name="Liu Y."/>
            <person name="Hou J."/>
            <person name="Li T.-Q."/>
            <person name="Guan C.-H."/>
            <person name="Wu X."/>
            <person name="Wu H.-Z."/>
            <person name="Ling F."/>
            <person name="Zhang R."/>
            <person name="Shi X.-G."/>
            <person name="Ren J.-P."/>
            <person name="Chen E.-F."/>
            <person name="Sun J.-M."/>
        </authorList>
    </citation>
    <scope>NUCLEOTIDE SEQUENCE</scope>
    <source>
        <strain evidence="4">Adult_tree_wgs_1</strain>
        <tissue evidence="4">Leaves</tissue>
    </source>
</reference>
<dbReference type="Gene3D" id="3.60.10.10">
    <property type="entry name" value="Endonuclease/exonuclease/phosphatase"/>
    <property type="match status" value="1"/>
</dbReference>
<evidence type="ECO:0000313" key="5">
    <source>
        <dbReference type="Proteomes" id="UP000626092"/>
    </source>
</evidence>
<dbReference type="Proteomes" id="UP000626092">
    <property type="component" value="Unassembled WGS sequence"/>
</dbReference>
<dbReference type="EMBL" id="WJXA01000012">
    <property type="protein sequence ID" value="KAF7124850.1"/>
    <property type="molecule type" value="Genomic_DNA"/>
</dbReference>
<gene>
    <name evidence="4" type="ORF">RHSIM_Rhsim12G0100000</name>
</gene>
<feature type="signal peptide" evidence="2">
    <location>
        <begin position="1"/>
        <end position="27"/>
    </location>
</feature>
<sequence length="526" mass="58019">MVSPSRRPLARVFCSSPLLVMATVVSGNEFNSAFPPLGLHCTTSALKLGLSKPVVLTLQQRDSNSLSKVNLIDVLEGFTISNNDHLEVQAIDSPTDQGTQSVGGLGLGMSWKDKVSPPSEACPKMNLQFFPPEVEGSEGDPNTFLDTSGDRVAPKESVMNVPCSNQFLSLQTEDNLIDDATESEKGMVSSPCGDENKPTSPAPNVVAAGNNATSITLPEPRPCIIQEGSAAFDFLPALDVGLQDPDVVFQALSVLEEESSKKACEGGNLGVGKRRKKTKHKWKENMAGAMLHCLPSNWDFVHNGDFGPVSRIVVAWNKQGSIVRKLFSSDQMILLPAEFDMKSFVISVVYGSNKASSRRQLWDDLRLCFGSFGHQPWILVGDFNTVRRHSEKSDSTHFDASSALDFNNCLEDVEMEDLNSKGLWFTWSNKRTGHDQCSSRLDRAIVNSHWQSLFTESEAAFLVPGISDHCPVVFVLPYQGGHKPFKFLNFWMSHKGFAPLLLQSWEHPVEVFLSPMLVLYKKLRRL</sequence>
<protein>
    <recommendedName>
        <fullName evidence="3">Endonuclease/exonuclease/phosphatase domain-containing protein</fullName>
    </recommendedName>
</protein>
<proteinExistence type="predicted"/>
<feature type="chain" id="PRO_5032891551" description="Endonuclease/exonuclease/phosphatase domain-containing protein" evidence="2">
    <location>
        <begin position="28"/>
        <end position="526"/>
    </location>
</feature>
<comment type="caution">
    <text evidence="4">The sequence shown here is derived from an EMBL/GenBank/DDBJ whole genome shotgun (WGS) entry which is preliminary data.</text>
</comment>
<dbReference type="InterPro" id="IPR036691">
    <property type="entry name" value="Endo/exonu/phosph_ase_sf"/>
</dbReference>
<dbReference type="Pfam" id="PF03372">
    <property type="entry name" value="Exo_endo_phos"/>
    <property type="match status" value="1"/>
</dbReference>
<dbReference type="OrthoDB" id="1750912at2759"/>
<dbReference type="AlphaFoldDB" id="A0A834L9L0"/>
<evidence type="ECO:0000256" key="1">
    <source>
        <dbReference type="SAM" id="MobiDB-lite"/>
    </source>
</evidence>
<dbReference type="SUPFAM" id="SSF56219">
    <property type="entry name" value="DNase I-like"/>
    <property type="match status" value="1"/>
</dbReference>
<dbReference type="InterPro" id="IPR005135">
    <property type="entry name" value="Endo/exonuclease/phosphatase"/>
</dbReference>
<evidence type="ECO:0000313" key="4">
    <source>
        <dbReference type="EMBL" id="KAF7124850.1"/>
    </source>
</evidence>
<keyword evidence="5" id="KW-1185">Reference proteome</keyword>
<name>A0A834L9L0_RHOSS</name>